<feature type="region of interest" description="Disordered" evidence="1">
    <location>
        <begin position="1"/>
        <end position="22"/>
    </location>
</feature>
<keyword evidence="3" id="KW-1185">Reference proteome</keyword>
<evidence type="ECO:0000256" key="1">
    <source>
        <dbReference type="SAM" id="MobiDB-lite"/>
    </source>
</evidence>
<proteinExistence type="predicted"/>
<dbReference type="Proteomes" id="UP001337305">
    <property type="component" value="Unassembled WGS sequence"/>
</dbReference>
<protein>
    <submittedName>
        <fullName evidence="2">Uncharacterized protein</fullName>
    </submittedName>
</protein>
<dbReference type="RefSeq" id="WP_303308007.1">
    <property type="nucleotide sequence ID" value="NZ_JAODOP010000004.1"/>
</dbReference>
<evidence type="ECO:0000313" key="3">
    <source>
        <dbReference type="Proteomes" id="UP001337305"/>
    </source>
</evidence>
<dbReference type="EMBL" id="JAODOP010000004">
    <property type="protein sequence ID" value="MEF3835727.1"/>
    <property type="molecule type" value="Genomic_DNA"/>
</dbReference>
<reference evidence="2 3" key="1">
    <citation type="submission" date="2022-09" db="EMBL/GenBank/DDBJ databases">
        <title>Genome sequencing of Flavivirga sp. MEBiC05379.</title>
        <authorList>
            <person name="Oh H.-M."/>
            <person name="Kwon K.K."/>
            <person name="Park M.J."/>
            <person name="Yang S.-H."/>
        </authorList>
    </citation>
    <scope>NUCLEOTIDE SEQUENCE [LARGE SCALE GENOMIC DNA]</scope>
    <source>
        <strain evidence="2 3">MEBiC05379</strain>
    </source>
</reference>
<accession>A0ABU7XYB3</accession>
<evidence type="ECO:0000313" key="2">
    <source>
        <dbReference type="EMBL" id="MEF3835727.1"/>
    </source>
</evidence>
<feature type="compositionally biased region" description="Polar residues" evidence="1">
    <location>
        <begin position="1"/>
        <end position="17"/>
    </location>
</feature>
<name>A0ABU7XYB3_9FLAO</name>
<sequence length="44" mass="5092">MDQKFTSPNSYRTTSGTPGHEYWQQKANYGIDIILDDNSQKINE</sequence>
<comment type="caution">
    <text evidence="2">The sequence shown here is derived from an EMBL/GenBank/DDBJ whole genome shotgun (WGS) entry which is preliminary data.</text>
</comment>
<gene>
    <name evidence="2" type="ORF">N1F79_21560</name>
</gene>
<organism evidence="2 3">
    <name type="scientific">Flavivirga spongiicola</name>
    <dbReference type="NCBI Taxonomy" id="421621"/>
    <lineage>
        <taxon>Bacteria</taxon>
        <taxon>Pseudomonadati</taxon>
        <taxon>Bacteroidota</taxon>
        <taxon>Flavobacteriia</taxon>
        <taxon>Flavobacteriales</taxon>
        <taxon>Flavobacteriaceae</taxon>
        <taxon>Flavivirga</taxon>
    </lineage>
</organism>